<dbReference type="AlphaFoldDB" id="A0A0W1JNB9"/>
<comment type="caution">
    <text evidence="3">The sequence shown here is derived from an EMBL/GenBank/DDBJ whole genome shotgun (WGS) entry which is preliminary data.</text>
</comment>
<reference evidence="3 4" key="1">
    <citation type="submission" date="2015-12" db="EMBL/GenBank/DDBJ databases">
        <title>Draft Genome Sequence of Desulfitobacterium hafniense Strain DH, a Sulfate-reducing Bacterium Isolated from Paddy Soils.</title>
        <authorList>
            <person name="Bao P."/>
            <person name="Zhang X."/>
            <person name="Li G."/>
        </authorList>
    </citation>
    <scope>NUCLEOTIDE SEQUENCE [LARGE SCALE GENOMIC DNA]</scope>
    <source>
        <strain evidence="3 4">DH</strain>
    </source>
</reference>
<dbReference type="EMBL" id="LOCK01000008">
    <property type="protein sequence ID" value="KTE93220.1"/>
    <property type="molecule type" value="Genomic_DNA"/>
</dbReference>
<dbReference type="Pfam" id="PF13490">
    <property type="entry name" value="zf-HC2"/>
    <property type="match status" value="1"/>
</dbReference>
<keyword evidence="1" id="KW-0812">Transmembrane</keyword>
<dbReference type="InterPro" id="IPR027383">
    <property type="entry name" value="Znf_put"/>
</dbReference>
<sequence>MQTWKGGRKVKIDYCRLTEDLMPLYDDELVSKETKDFIEWHLEQCPECRKKYRDKDSQIPDIRKEIIYPELLNIEEEDKFRSAKTFLLKVRKRMFTAGIVVLIIMLIASAGSFFYGKSFNNEVPVKVNSAEDFANSLVPGWQRAQQSGQIVDINITKPIPDTEAVVTFEKVWYTPSYTYVLYTVTEPNKNYLMASQRVIDIPPEDYMRDNSTMEPLGKRWGGISPQGYHQIMVFMGYHTPVPAQELTLTVSNWIIPEGSMKPEPVDIIKGEISVNLPLRDEFLKESSERVNLDKNYEWEGRSLRLTGLEVKSSQTLLYGEAKLQEGETLSHLEGFIRSGGQSAGLSYESIVPGDAPNSFKFTFSAQPLNQWPGKVSLDIRAIQFKTSEVLNFPVDWSFYVSKEGQIDVTEEQVPAVAFYDGMVRLSSIDPTSWLELEIVEPSQNPLNKQPYIIMSPDPPFVERFNNYTTGLKITNENGEVLEVGSRGSFRDGGRMGVGFEMDSEDELWKTSKKITITINKPEAHLVVNQEIELN</sequence>
<evidence type="ECO:0000313" key="3">
    <source>
        <dbReference type="EMBL" id="KTE93220.1"/>
    </source>
</evidence>
<feature type="domain" description="Putative zinc-finger" evidence="2">
    <location>
        <begin position="15"/>
        <end position="49"/>
    </location>
</feature>
<protein>
    <recommendedName>
        <fullName evidence="2">Putative zinc-finger domain-containing protein</fullName>
    </recommendedName>
</protein>
<dbReference type="OrthoDB" id="6194834at2"/>
<evidence type="ECO:0000256" key="1">
    <source>
        <dbReference type="SAM" id="Phobius"/>
    </source>
</evidence>
<accession>A0A0W1JNB9</accession>
<keyword evidence="1" id="KW-1133">Transmembrane helix</keyword>
<feature type="transmembrane region" description="Helical" evidence="1">
    <location>
        <begin position="94"/>
        <end position="115"/>
    </location>
</feature>
<gene>
    <name evidence="3" type="ORF">AT727_15960</name>
</gene>
<dbReference type="Proteomes" id="UP000054623">
    <property type="component" value="Unassembled WGS sequence"/>
</dbReference>
<evidence type="ECO:0000259" key="2">
    <source>
        <dbReference type="Pfam" id="PF13490"/>
    </source>
</evidence>
<evidence type="ECO:0000313" key="4">
    <source>
        <dbReference type="Proteomes" id="UP000054623"/>
    </source>
</evidence>
<keyword evidence="1" id="KW-0472">Membrane</keyword>
<organism evidence="3 4">
    <name type="scientific">Desulfitobacterium hafniense</name>
    <name type="common">Desulfitobacterium frappieri</name>
    <dbReference type="NCBI Taxonomy" id="49338"/>
    <lineage>
        <taxon>Bacteria</taxon>
        <taxon>Bacillati</taxon>
        <taxon>Bacillota</taxon>
        <taxon>Clostridia</taxon>
        <taxon>Eubacteriales</taxon>
        <taxon>Desulfitobacteriaceae</taxon>
        <taxon>Desulfitobacterium</taxon>
    </lineage>
</organism>
<name>A0A0W1JNB9_DESHA</name>
<proteinExistence type="predicted"/>